<comment type="similarity">
    <text evidence="1">Belongs to the FAM227 family.</text>
</comment>
<dbReference type="STRING" id="7868.ENSCMIP00000048797"/>
<dbReference type="Proteomes" id="UP000314986">
    <property type="component" value="Unassembled WGS sequence"/>
</dbReference>
<reference evidence="2" key="5">
    <citation type="submission" date="2025-09" db="UniProtKB">
        <authorList>
            <consortium name="Ensembl"/>
        </authorList>
    </citation>
    <scope>IDENTIFICATION</scope>
</reference>
<keyword evidence="3" id="KW-1185">Reference proteome</keyword>
<dbReference type="GeneID" id="103186978"/>
<evidence type="ECO:0000313" key="2">
    <source>
        <dbReference type="Ensembl" id="ENSCMIP00000048797.1"/>
    </source>
</evidence>
<name>A0A4W3K0G3_CALMI</name>
<organism evidence="2 3">
    <name type="scientific">Callorhinchus milii</name>
    <name type="common">Ghost shark</name>
    <dbReference type="NCBI Taxonomy" id="7868"/>
    <lineage>
        <taxon>Eukaryota</taxon>
        <taxon>Metazoa</taxon>
        <taxon>Chordata</taxon>
        <taxon>Craniata</taxon>
        <taxon>Vertebrata</taxon>
        <taxon>Chondrichthyes</taxon>
        <taxon>Holocephali</taxon>
        <taxon>Chimaeriformes</taxon>
        <taxon>Callorhinchidae</taxon>
        <taxon>Callorhinchus</taxon>
    </lineage>
</organism>
<dbReference type="Ensembl" id="ENSCMIT00000049475.1">
    <property type="protein sequence ID" value="ENSCMIP00000048797.1"/>
    <property type="gene ID" value="ENSCMIG00000019927.1"/>
</dbReference>
<accession>A0A4W3K0G3</accession>
<dbReference type="RefSeq" id="XP_007904464.1">
    <property type="nucleotide sequence ID" value="XM_007906273.2"/>
</dbReference>
<reference evidence="2" key="4">
    <citation type="submission" date="2025-08" db="UniProtKB">
        <authorList>
            <consortium name="Ensembl"/>
        </authorList>
    </citation>
    <scope>IDENTIFICATION</scope>
</reference>
<dbReference type="Pfam" id="PF14922">
    <property type="entry name" value="FWWh"/>
    <property type="match status" value="1"/>
</dbReference>
<dbReference type="InParanoid" id="A0A4W3K0G3"/>
<evidence type="ECO:0000313" key="3">
    <source>
        <dbReference type="Proteomes" id="UP000314986"/>
    </source>
</evidence>
<protein>
    <submittedName>
        <fullName evidence="2">Protein FAM227B-like</fullName>
    </submittedName>
</protein>
<reference evidence="3" key="1">
    <citation type="journal article" date="2006" name="Science">
        <title>Ancient noncoding elements conserved in the human genome.</title>
        <authorList>
            <person name="Venkatesh B."/>
            <person name="Kirkness E.F."/>
            <person name="Loh Y.H."/>
            <person name="Halpern A.L."/>
            <person name="Lee A.P."/>
            <person name="Johnson J."/>
            <person name="Dandona N."/>
            <person name="Viswanathan L.D."/>
            <person name="Tay A."/>
            <person name="Venter J.C."/>
            <person name="Strausberg R.L."/>
            <person name="Brenner S."/>
        </authorList>
    </citation>
    <scope>NUCLEOTIDE SEQUENCE [LARGE SCALE GENOMIC DNA]</scope>
</reference>
<dbReference type="InterPro" id="IPR029417">
    <property type="entry name" value="FAM227"/>
</dbReference>
<gene>
    <name evidence="2" type="primary">LOC103186978</name>
</gene>
<dbReference type="PANTHER" id="PTHR33560">
    <property type="entry name" value="PROTEIN FAM227B"/>
    <property type="match status" value="1"/>
</dbReference>
<dbReference type="KEGG" id="cmk:103186978"/>
<dbReference type="OrthoDB" id="73353at2759"/>
<sequence length="274" mass="32077">MGTPRKIQDKFFLEYHDFLAQAIFAVFYKSFPESHEQFGAEFKTELTELISLWLTGLKPPHLSWKKWNLEWLVNLTIGAKKDDYDEKEEVMNMLEARAGKMNLQFNFDKLLKGVDEGIVKETEIPTPKLMPTVEVKQSCYVGRGPEFQYVLYRLKGRSPLVNHYLQMKNIGTGKVASWGGLMKRSEISKFPPLHPTFQDVIKENEKFRDDLHQDYSTLREQTKKEMKKIKMDTIKIGHRISRLQMFLSVKPFDSQLKINVIKNKMDYLTVSSDE</sequence>
<reference evidence="3" key="3">
    <citation type="journal article" date="2014" name="Nature">
        <title>Elephant shark genome provides unique insights into gnathostome evolution.</title>
        <authorList>
            <consortium name="International Elephant Shark Genome Sequencing Consortium"/>
            <person name="Venkatesh B."/>
            <person name="Lee A.P."/>
            <person name="Ravi V."/>
            <person name="Maurya A.K."/>
            <person name="Lian M.M."/>
            <person name="Swann J.B."/>
            <person name="Ohta Y."/>
            <person name="Flajnik M.F."/>
            <person name="Sutoh Y."/>
            <person name="Kasahara M."/>
            <person name="Hoon S."/>
            <person name="Gangu V."/>
            <person name="Roy S.W."/>
            <person name="Irimia M."/>
            <person name="Korzh V."/>
            <person name="Kondrychyn I."/>
            <person name="Lim Z.W."/>
            <person name="Tay B.H."/>
            <person name="Tohari S."/>
            <person name="Kong K.W."/>
            <person name="Ho S."/>
            <person name="Lorente-Galdos B."/>
            <person name="Quilez J."/>
            <person name="Marques-Bonet T."/>
            <person name="Raney B.J."/>
            <person name="Ingham P.W."/>
            <person name="Tay A."/>
            <person name="Hillier L.W."/>
            <person name="Minx P."/>
            <person name="Boehm T."/>
            <person name="Wilson R.K."/>
            <person name="Brenner S."/>
            <person name="Warren W.C."/>
        </authorList>
    </citation>
    <scope>NUCLEOTIDE SEQUENCE [LARGE SCALE GENOMIC DNA]</scope>
</reference>
<dbReference type="GeneTree" id="ENSGT00990000205468"/>
<evidence type="ECO:0000256" key="1">
    <source>
        <dbReference type="ARBA" id="ARBA00008666"/>
    </source>
</evidence>
<dbReference type="AlphaFoldDB" id="A0A4W3K0G3"/>
<dbReference type="PANTHER" id="PTHR33560:SF2">
    <property type="entry name" value="PROTEIN FAM227B"/>
    <property type="match status" value="1"/>
</dbReference>
<reference evidence="3" key="2">
    <citation type="journal article" date="2007" name="PLoS Biol.">
        <title>Survey sequencing and comparative analysis of the elephant shark (Callorhinchus milii) genome.</title>
        <authorList>
            <person name="Venkatesh B."/>
            <person name="Kirkness E.F."/>
            <person name="Loh Y.H."/>
            <person name="Halpern A.L."/>
            <person name="Lee A.P."/>
            <person name="Johnson J."/>
            <person name="Dandona N."/>
            <person name="Viswanathan L.D."/>
            <person name="Tay A."/>
            <person name="Venter J.C."/>
            <person name="Strausberg R.L."/>
            <person name="Brenner S."/>
        </authorList>
    </citation>
    <scope>NUCLEOTIDE SEQUENCE [LARGE SCALE GENOMIC DNA]</scope>
</reference>
<proteinExistence type="inferred from homology"/>
<dbReference type="OMA" id="CESSSTM"/>